<organism evidence="1 2">
    <name type="scientific">Escherichia coli</name>
    <dbReference type="NCBI Taxonomy" id="562"/>
    <lineage>
        <taxon>Bacteria</taxon>
        <taxon>Pseudomonadati</taxon>
        <taxon>Pseudomonadota</taxon>
        <taxon>Gammaproteobacteria</taxon>
        <taxon>Enterobacterales</taxon>
        <taxon>Enterobacteriaceae</taxon>
        <taxon>Escherichia</taxon>
    </lineage>
</organism>
<dbReference type="Pfam" id="PF04074">
    <property type="entry name" value="DUF386"/>
    <property type="match status" value="1"/>
</dbReference>
<evidence type="ECO:0000313" key="2">
    <source>
        <dbReference type="Proteomes" id="UP000460875"/>
    </source>
</evidence>
<dbReference type="Proteomes" id="UP000460875">
    <property type="component" value="Unassembled WGS sequence"/>
</dbReference>
<protein>
    <submittedName>
        <fullName evidence="1">YhcH/YjgK/YiaL family protein</fullName>
    </submittedName>
</protein>
<dbReference type="EMBL" id="WTQT01000286">
    <property type="protein sequence ID" value="MWR39124.1"/>
    <property type="molecule type" value="Genomic_DNA"/>
</dbReference>
<name>A0A8T5ZFY3_ECOLX</name>
<dbReference type="InterPro" id="IPR037012">
    <property type="entry name" value="NanQ/TabA/YiaL_sf"/>
</dbReference>
<dbReference type="InterPro" id="IPR004375">
    <property type="entry name" value="NanQ/TabA/YiaL"/>
</dbReference>
<gene>
    <name evidence="1" type="ORF">GP975_13835</name>
</gene>
<comment type="caution">
    <text evidence="1">The sequence shown here is derived from an EMBL/GenBank/DDBJ whole genome shotgun (WGS) entry which is preliminary data.</text>
</comment>
<dbReference type="Gene3D" id="2.60.120.370">
    <property type="entry name" value="YhcH/YjgK/YiaL"/>
    <property type="match status" value="1"/>
</dbReference>
<dbReference type="AlphaFoldDB" id="A0A8T5ZFY3"/>
<dbReference type="NCBIfam" id="TIGR00022">
    <property type="entry name" value="YhcH/YjgK/YiaL family protein"/>
    <property type="match status" value="1"/>
</dbReference>
<feature type="non-terminal residue" evidence="1">
    <location>
        <position position="46"/>
    </location>
</feature>
<dbReference type="SUPFAM" id="SSF51197">
    <property type="entry name" value="Clavaminate synthase-like"/>
    <property type="match status" value="1"/>
</dbReference>
<accession>A0A8T5ZFY3</accession>
<evidence type="ECO:0000313" key="1">
    <source>
        <dbReference type="EMBL" id="MWR39124.1"/>
    </source>
</evidence>
<sequence>MIFGHIAQPNPCRLPAAIEKALDFLRATDFNALEPGVVEIDGKNIY</sequence>
<proteinExistence type="predicted"/>
<reference evidence="1 2" key="1">
    <citation type="submission" date="2019-12" db="EMBL/GenBank/DDBJ databases">
        <title>Enteriobacteria Tanzani isolates_8377-8380.</title>
        <authorList>
            <person name="Subbiah M."/>
            <person name="Call D."/>
        </authorList>
    </citation>
    <scope>NUCLEOTIDE SEQUENCE [LARGE SCALE GENOMIC DNA]</scope>
    <source>
        <strain evidence="1 2">8379wE2</strain>
    </source>
</reference>